<sequence length="1087" mass="125409">MKYIIGLDMGITSVGFSTMMLDEQDEPCRILRMGSRIFEAAEHPKDGSSLAAPRRENRSMRRRLRRKRHRKERIRSLIVNNGVMTAEQIDNIYDAKNQLSDIYQVRTEALDRRLSTEEFVRLLIHLSQRRGFKSNRKVDAQEKKSEAGKLLNAVSANHQLMLEKGYRTVGEMLYRDEKFSAYKRNKADDYSNTFARSEYEDEIRAIFRAQQELGNPHATDKLMEDYLAIYLSQRSFDEGPGGKSPYAGNQIEKMIGKCTLEPNEKRAAKASYSFEYFNLLSKVNSIKIVCDGEKRALNDAERQTVIQLAFSKNAINYTSIRKALHMTDSERFNISYSQSDKTADEIEKKTKFTYLTAFHTFKKAYGNAYVNWQTEKKNRLAYALTAYRNDSSIVDYLSENGFDKAETEIALTLPTFTKWGNLSEKALNKIIPYLEQGMLYHDACTAAGYNFKADDTEKRMYLPAHEKEAPELEDIKNPVVRRAISQTIKVVNALIRERGESPCFVNIELARELSKNKADRNKIEKSQKENQANNDRIMERLKNEFGLLSPTGQDLVKLKLWEEQDGKCPYSLKPIRIERLFEPGYTDIDHIIPYSLCFDDTYNNKVLVMSSENRQKSNRIPMQYLEGKRRDDFRVWVENSHLRYRKKQNLLKETLTEDDLSGFKKRNLQDTQYLSSFMLKYLKKYLALSPNSTGRKNAIQAVKGSATAYMRKRWGIQKIRENGDIHHAVDAVVIACVTSGMTQRISQYAKYKETKYQNPDTGAYFDVDKRTGEVIDRFPTPYQWFRDELLMRCSDDPSRVLHEKPLPNYATDEQVAPIFVSRMPKHKAKGSAHKETIRKPYKQDGQKYTISKAPLNTLKLKNGEIENYFNPGSDTLLYDALKERLVAFGGDAKKAFEAPFHKPKSDGTPGPVVKKVKLIDKATITVPVQRNTAVADNGSMVRVDVFYVEGEGYYLVPIYVADTVGRILPNRAIVAYKPHDEWKEMNEDDFVFSLYPNDLVRIRFSKEMKFSLSRKDSTLPDERVMQEGLFYYRGTNISTGAIGIINHDNTYVIRGLGVKRLPLMEKYQVDVLGNISKIGKEKRMRFK</sequence>
<dbReference type="GO" id="GO:0003723">
    <property type="term" value="F:RNA binding"/>
    <property type="evidence" value="ECO:0007669"/>
    <property type="project" value="UniProtKB-UniRule"/>
</dbReference>
<dbReference type="Pfam" id="PF18541">
    <property type="entry name" value="RuvC_III"/>
    <property type="match status" value="1"/>
</dbReference>
<keyword evidence="9 13" id="KW-0051">Antiviral defense</keyword>
<protein>
    <recommendedName>
        <fullName evidence="13">CRISPR-associated endonuclease Cas9</fullName>
        <ecNumber evidence="13">3.1.-.-</ecNumber>
    </recommendedName>
</protein>
<keyword evidence="5 13" id="KW-0255">Endonuclease</keyword>
<dbReference type="EC" id="3.1.-.-" evidence="13"/>
<dbReference type="EMBL" id="JAEQMG010000040">
    <property type="protein sequence ID" value="MBK6087583.1"/>
    <property type="molecule type" value="Genomic_DNA"/>
</dbReference>
<evidence type="ECO:0000259" key="15">
    <source>
        <dbReference type="PROSITE" id="PS51749"/>
    </source>
</evidence>
<dbReference type="AlphaFoldDB" id="A0A934TZA4"/>
<keyword evidence="6 13" id="KW-0378">Hydrolase</keyword>
<feature type="binding site" evidence="13">
    <location>
        <position position="512"/>
    </location>
    <ligand>
        <name>Mg(2+)</name>
        <dbReference type="ChEBI" id="CHEBI:18420"/>
        <label>1</label>
    </ligand>
</feature>
<feature type="binding site" evidence="13">
    <location>
        <position position="8"/>
    </location>
    <ligand>
        <name>Mg(2+)</name>
        <dbReference type="ChEBI" id="CHEBI:18420"/>
        <label>2</label>
    </ligand>
</feature>
<dbReference type="GO" id="GO:0051607">
    <property type="term" value="P:defense response to virus"/>
    <property type="evidence" value="ECO:0007669"/>
    <property type="project" value="UniProtKB-UniRule"/>
</dbReference>
<dbReference type="NCBIfam" id="TIGR01865">
    <property type="entry name" value="cas_Csn1"/>
    <property type="match status" value="1"/>
</dbReference>
<dbReference type="HAMAP" id="MF_01480">
    <property type="entry name" value="Cas9"/>
    <property type="match status" value="1"/>
</dbReference>
<evidence type="ECO:0000256" key="14">
    <source>
        <dbReference type="SAM" id="MobiDB-lite"/>
    </source>
</evidence>
<dbReference type="InterPro" id="IPR040619">
    <property type="entry name" value="Cas9_alpha-helical_lobe"/>
</dbReference>
<dbReference type="GO" id="GO:0016787">
    <property type="term" value="F:hydrolase activity"/>
    <property type="evidence" value="ECO:0007669"/>
    <property type="project" value="UniProtKB-KW"/>
</dbReference>
<evidence type="ECO:0000256" key="5">
    <source>
        <dbReference type="ARBA" id="ARBA00022759"/>
    </source>
</evidence>
<name>A0A934TZA4_9FIRM</name>
<evidence type="ECO:0000256" key="8">
    <source>
        <dbReference type="ARBA" id="ARBA00022884"/>
    </source>
</evidence>
<proteinExistence type="inferred from homology"/>
<dbReference type="GO" id="GO:0046872">
    <property type="term" value="F:metal ion binding"/>
    <property type="evidence" value="ECO:0007669"/>
    <property type="project" value="UniProtKB-UniRule"/>
</dbReference>
<organism evidence="16 17">
    <name type="scientific">Ruminococcus difficilis</name>
    <dbReference type="NCBI Taxonomy" id="2763069"/>
    <lineage>
        <taxon>Bacteria</taxon>
        <taxon>Bacillati</taxon>
        <taxon>Bacillota</taxon>
        <taxon>Clostridia</taxon>
        <taxon>Eubacteriales</taxon>
        <taxon>Oscillospiraceae</taxon>
        <taxon>Ruminococcus</taxon>
    </lineage>
</organism>
<evidence type="ECO:0000256" key="12">
    <source>
        <dbReference type="ARBA" id="ARBA00046380"/>
    </source>
</evidence>
<evidence type="ECO:0000313" key="17">
    <source>
        <dbReference type="Proteomes" id="UP000633365"/>
    </source>
</evidence>
<dbReference type="PROSITE" id="PS51749">
    <property type="entry name" value="HNH_CAS9"/>
    <property type="match status" value="1"/>
</dbReference>
<comment type="domain">
    <text evidence="13">Has 2 endonuclease domains. The discontinuous RuvC-like domain cleaves the target DNA noncomplementary to crRNA while the HNH nuclease domain cleaves the target DNA complementary to crRNA.</text>
</comment>
<comment type="function">
    <text evidence="13">CRISPR (clustered regularly interspaced short palindromic repeat) is an adaptive immune system that provides protection against mobile genetic elements (viruses, transposable elements and conjugative plasmids). CRISPR clusters contain spacers, sequences complementary to antecedent mobile elements, and target invading nucleic acids. CRISPR clusters are transcribed and processed into CRISPR RNA (crRNA). In type II CRISPR systems correct processing of pre-crRNA requires a trans-encoded small RNA (tracrRNA), endogenous ribonuclease 3 (rnc) and this protein. The tracrRNA serves as a guide for ribonuclease 3-aided processing of pre-crRNA. Subsequently Cas9/crRNA/tracrRNA endonucleolytically cleaves linear or circular dsDNA target complementary to the spacer; Cas9 is inactive in the absence of the 2 guide RNAs (gRNA). Cas9 recognizes the protospacer adjacent motif (PAM) in the CRISPR repeat sequences to help distinguish self versus nonself, as targets within the bacterial CRISPR locus do not have PAMs. PAM recognition is also required for catalytic activity.</text>
</comment>
<feature type="binding site" evidence="13">
    <location>
        <position position="512"/>
    </location>
    <ligand>
        <name>Mg(2+)</name>
        <dbReference type="ChEBI" id="CHEBI:18420"/>
        <label>2</label>
    </ligand>
</feature>
<evidence type="ECO:0000256" key="10">
    <source>
        <dbReference type="ARBA" id="ARBA00023125"/>
    </source>
</evidence>
<feature type="active site" description="For RuvC-like nuclease domain" evidence="13">
    <location>
        <position position="8"/>
    </location>
</feature>
<evidence type="ECO:0000256" key="11">
    <source>
        <dbReference type="ARBA" id="ARBA00023211"/>
    </source>
</evidence>
<dbReference type="Pfam" id="PF13395">
    <property type="entry name" value="HNH_4"/>
    <property type="match status" value="1"/>
</dbReference>
<dbReference type="InterPro" id="IPR036397">
    <property type="entry name" value="RNaseH_sf"/>
</dbReference>
<keyword evidence="7 13" id="KW-0460">Magnesium</keyword>
<comment type="caution">
    <text evidence="16">The sequence shown here is derived from an EMBL/GenBank/DDBJ whole genome shotgun (WGS) entry which is preliminary data.</text>
</comment>
<dbReference type="Gene3D" id="3.30.420.10">
    <property type="entry name" value="Ribonuclease H-like superfamily/Ribonuclease H"/>
    <property type="match status" value="3"/>
</dbReference>
<evidence type="ECO:0000256" key="2">
    <source>
        <dbReference type="ARBA" id="ARBA00005244"/>
    </source>
</evidence>
<evidence type="ECO:0000256" key="3">
    <source>
        <dbReference type="ARBA" id="ARBA00022722"/>
    </source>
</evidence>
<feature type="active site" description="Proton acceptor for HNH nuclease domain" evidence="13">
    <location>
        <position position="590"/>
    </location>
</feature>
<evidence type="ECO:0000256" key="7">
    <source>
        <dbReference type="ARBA" id="ARBA00022842"/>
    </source>
</evidence>
<evidence type="ECO:0000256" key="9">
    <source>
        <dbReference type="ARBA" id="ARBA00023118"/>
    </source>
</evidence>
<accession>A0A934TZA4</accession>
<dbReference type="InterPro" id="IPR033114">
    <property type="entry name" value="HNH_CAS9"/>
</dbReference>
<dbReference type="InterPro" id="IPR028629">
    <property type="entry name" value="Cas9"/>
</dbReference>
<evidence type="ECO:0000256" key="13">
    <source>
        <dbReference type="HAMAP-Rule" id="MF_01480"/>
    </source>
</evidence>
<keyword evidence="10 13" id="KW-0238">DNA-binding</keyword>
<dbReference type="GO" id="GO:0004519">
    <property type="term" value="F:endonuclease activity"/>
    <property type="evidence" value="ECO:0007669"/>
    <property type="project" value="UniProtKB-UniRule"/>
</dbReference>
<feature type="binding site" evidence="13">
    <location>
        <position position="8"/>
    </location>
    <ligand>
        <name>Mg(2+)</name>
        <dbReference type="ChEBI" id="CHEBI:18420"/>
        <label>1</label>
    </ligand>
</feature>
<comment type="similarity">
    <text evidence="13">Belongs to the CRISPR-associated Cas9 family.</text>
</comment>
<evidence type="ECO:0000256" key="6">
    <source>
        <dbReference type="ARBA" id="ARBA00022801"/>
    </source>
</evidence>
<feature type="binding site" evidence="13">
    <location>
        <position position="727"/>
    </location>
    <ligand>
        <name>Mg(2+)</name>
        <dbReference type="ChEBI" id="CHEBI:18420"/>
        <label>2</label>
    </ligand>
</feature>
<feature type="region of interest" description="Disordered" evidence="14">
    <location>
        <begin position="42"/>
        <end position="67"/>
    </location>
</feature>
<reference evidence="16" key="1">
    <citation type="submission" date="2021-01" db="EMBL/GenBank/DDBJ databases">
        <title>Genome public.</title>
        <authorList>
            <person name="Liu C."/>
            <person name="Sun Q."/>
        </authorList>
    </citation>
    <scope>NUCLEOTIDE SEQUENCE</scope>
    <source>
        <strain evidence="16">M6</strain>
    </source>
</reference>
<dbReference type="Proteomes" id="UP000633365">
    <property type="component" value="Unassembled WGS sequence"/>
</dbReference>
<dbReference type="GO" id="GO:0003677">
    <property type="term" value="F:DNA binding"/>
    <property type="evidence" value="ECO:0007669"/>
    <property type="project" value="UniProtKB-UniRule"/>
</dbReference>
<keyword evidence="11" id="KW-0464">Manganese</keyword>
<keyword evidence="3 13" id="KW-0540">Nuclease</keyword>
<keyword evidence="8 13" id="KW-0694">RNA-binding</keyword>
<keyword evidence="17" id="KW-1185">Reference proteome</keyword>
<feature type="binding site" evidence="13">
    <location>
        <position position="508"/>
    </location>
    <ligand>
        <name>Mg(2+)</name>
        <dbReference type="ChEBI" id="CHEBI:18420"/>
        <label>1</label>
    </ligand>
</feature>
<dbReference type="InterPro" id="IPR041383">
    <property type="entry name" value="RuvC_III"/>
</dbReference>
<gene>
    <name evidence="13 16" type="primary">cas9</name>
    <name evidence="16" type="ORF">JKK62_02780</name>
</gene>
<keyword evidence="4 13" id="KW-0479">Metal-binding</keyword>
<dbReference type="InterPro" id="IPR003615">
    <property type="entry name" value="HNH_nuc"/>
</dbReference>
<dbReference type="Pfam" id="PF18470">
    <property type="entry name" value="Cas9_a"/>
    <property type="match status" value="1"/>
</dbReference>
<evidence type="ECO:0000256" key="4">
    <source>
        <dbReference type="ARBA" id="ARBA00022723"/>
    </source>
</evidence>
<feature type="domain" description="HNH Cas9-type" evidence="15">
    <location>
        <begin position="516"/>
        <end position="668"/>
    </location>
</feature>
<comment type="similarity">
    <text evidence="2">Belongs to the CRISPR-associated protein Cas9 family. Subtype II-A subfamily.</text>
</comment>
<evidence type="ECO:0000256" key="1">
    <source>
        <dbReference type="ARBA" id="ARBA00001946"/>
    </source>
</evidence>
<dbReference type="RefSeq" id="WP_201426889.1">
    <property type="nucleotide sequence ID" value="NZ_JAEQMG010000040.1"/>
</dbReference>
<comment type="subunit">
    <text evidence="12 13">Monomer. Binds crRNA and tracrRNA.</text>
</comment>
<dbReference type="GO" id="GO:0043571">
    <property type="term" value="P:maintenance of CRISPR repeat elements"/>
    <property type="evidence" value="ECO:0007669"/>
    <property type="project" value="UniProtKB-UniRule"/>
</dbReference>
<comment type="cofactor">
    <cofactor evidence="1 13">
        <name>Mg(2+)</name>
        <dbReference type="ChEBI" id="CHEBI:18420"/>
    </cofactor>
</comment>
<evidence type="ECO:0000313" key="16">
    <source>
        <dbReference type="EMBL" id="MBK6087583.1"/>
    </source>
</evidence>